<evidence type="ECO:0000313" key="2">
    <source>
        <dbReference type="Proteomes" id="UP001296993"/>
    </source>
</evidence>
<dbReference type="EMBL" id="JAGIOF010000001">
    <property type="protein sequence ID" value="MBP2385371.1"/>
    <property type="molecule type" value="Genomic_DNA"/>
</dbReference>
<comment type="caution">
    <text evidence="1">The sequence shown here is derived from an EMBL/GenBank/DDBJ whole genome shotgun (WGS) entry which is preliminary data.</text>
</comment>
<reference evidence="1 2" key="1">
    <citation type="submission" date="2021-03" db="EMBL/GenBank/DDBJ databases">
        <title>Sequencing the genomes of 1000 actinobacteria strains.</title>
        <authorList>
            <person name="Klenk H.-P."/>
        </authorList>
    </citation>
    <scope>NUCLEOTIDE SEQUENCE [LARGE SCALE GENOMIC DNA]</scope>
    <source>
        <strain evidence="1 2">DSM 15797</strain>
    </source>
</reference>
<evidence type="ECO:0000313" key="1">
    <source>
        <dbReference type="EMBL" id="MBP2385371.1"/>
    </source>
</evidence>
<sequence length="161" mass="17348">MTTTPTPIDLGTLRAEVEPYDAGQRAHVTNREVLALLDAVARLNVAAADLFNEGVRQKERAVDAEARAEAAEDAVTRAYALADRWEHSGPHEAGLLRAALDGEPDSSAPLAHLNEPRIGRFDGQVLLIGGTYRKPLTPDAARNLADALKVNADSLDQPPRR</sequence>
<organism evidence="1 2">
    <name type="scientific">Paeniglutamicibacter kerguelensis</name>
    <dbReference type="NCBI Taxonomy" id="254788"/>
    <lineage>
        <taxon>Bacteria</taxon>
        <taxon>Bacillati</taxon>
        <taxon>Actinomycetota</taxon>
        <taxon>Actinomycetes</taxon>
        <taxon>Micrococcales</taxon>
        <taxon>Micrococcaceae</taxon>
        <taxon>Paeniglutamicibacter</taxon>
    </lineage>
</organism>
<keyword evidence="2" id="KW-1185">Reference proteome</keyword>
<name>A0ABS4XA82_9MICC</name>
<proteinExistence type="predicted"/>
<dbReference type="RefSeq" id="WP_209996187.1">
    <property type="nucleotide sequence ID" value="NZ_BAAAJY010000015.1"/>
</dbReference>
<accession>A0ABS4XA82</accession>
<protein>
    <submittedName>
        <fullName evidence="1">Uncharacterized protein</fullName>
    </submittedName>
</protein>
<dbReference type="Proteomes" id="UP001296993">
    <property type="component" value="Unassembled WGS sequence"/>
</dbReference>
<gene>
    <name evidence="1" type="ORF">JOF47_000882</name>
</gene>